<proteinExistence type="predicted"/>
<evidence type="ECO:0000313" key="2">
    <source>
        <dbReference type="Proteomes" id="UP000548867"/>
    </source>
</evidence>
<evidence type="ECO:0000313" key="1">
    <source>
        <dbReference type="EMBL" id="MBB3954732.1"/>
    </source>
</evidence>
<dbReference type="RefSeq" id="WP_183624437.1">
    <property type="nucleotide sequence ID" value="NZ_JACIDX010000005.1"/>
</dbReference>
<reference evidence="1 2" key="1">
    <citation type="submission" date="2020-08" db="EMBL/GenBank/DDBJ databases">
        <title>Genomic Encyclopedia of Type Strains, Phase IV (KMG-IV): sequencing the most valuable type-strain genomes for metagenomic binning, comparative biology and taxonomic classification.</title>
        <authorList>
            <person name="Goeker M."/>
        </authorList>
    </citation>
    <scope>NUCLEOTIDE SEQUENCE [LARGE SCALE GENOMIC DNA]</scope>
    <source>
        <strain evidence="1 2">DSM 27057</strain>
    </source>
</reference>
<protein>
    <submittedName>
        <fullName evidence="1">Uncharacterized protein</fullName>
    </submittedName>
</protein>
<dbReference type="Proteomes" id="UP000548867">
    <property type="component" value="Unassembled WGS sequence"/>
</dbReference>
<keyword evidence="2" id="KW-1185">Reference proteome</keyword>
<comment type="caution">
    <text evidence="1">The sequence shown here is derived from an EMBL/GenBank/DDBJ whole genome shotgun (WGS) entry which is preliminary data.</text>
</comment>
<organism evidence="1 2">
    <name type="scientific">Novosphingobium sediminicola</name>
    <dbReference type="NCBI Taxonomy" id="563162"/>
    <lineage>
        <taxon>Bacteria</taxon>
        <taxon>Pseudomonadati</taxon>
        <taxon>Pseudomonadota</taxon>
        <taxon>Alphaproteobacteria</taxon>
        <taxon>Sphingomonadales</taxon>
        <taxon>Sphingomonadaceae</taxon>
        <taxon>Novosphingobium</taxon>
    </lineage>
</organism>
<accession>A0A7W6G796</accession>
<name>A0A7W6G796_9SPHN</name>
<sequence length="124" mass="13442">MSPAEEKLAQLRAARDAARAEFLSRSTRIRALAEPGELGRRLTNDIQVQGRKALSQAMEIAADERGVLAGTLTALMLWLARKQIFAKAVELAPKAKPAWAKARERLQSGLSKILARLPGKGDGV</sequence>
<gene>
    <name evidence="1" type="ORF">GGR38_001671</name>
</gene>
<dbReference type="AlphaFoldDB" id="A0A7W6G796"/>
<dbReference type="EMBL" id="JACIDX010000005">
    <property type="protein sequence ID" value="MBB3954732.1"/>
    <property type="molecule type" value="Genomic_DNA"/>
</dbReference>